<keyword evidence="1" id="KW-0812">Transmembrane</keyword>
<evidence type="ECO:0000256" key="1">
    <source>
        <dbReference type="SAM" id="Phobius"/>
    </source>
</evidence>
<organism evidence="2 3">
    <name type="scientific">Entomospira entomophila</name>
    <dbReference type="NCBI Taxonomy" id="2719988"/>
    <lineage>
        <taxon>Bacteria</taxon>
        <taxon>Pseudomonadati</taxon>
        <taxon>Spirochaetota</taxon>
        <taxon>Spirochaetia</taxon>
        <taxon>Spirochaetales</taxon>
        <taxon>Spirochaetaceae</taxon>
        <taxon>Entomospira</taxon>
    </lineage>
</organism>
<protein>
    <submittedName>
        <fullName evidence="2">Uncharacterized protein</fullName>
    </submittedName>
</protein>
<evidence type="ECO:0000313" key="2">
    <source>
        <dbReference type="EMBL" id="NIZ41388.1"/>
    </source>
</evidence>
<evidence type="ECO:0000313" key="3">
    <source>
        <dbReference type="Proteomes" id="UP000711995"/>
    </source>
</evidence>
<name>A0A968GA33_9SPIO</name>
<sequence>MRPLTQREAVITRSILIIGITALVIISYLLIAPPLRLRSLQKRHFSDHQLTILQEAIPAGVSSSASEAIFSFFQLNEWNNGSEVIHFDAHNWGLMVAPKLSHPYILDAEGEAHPLFDLLDAISDKIGDEDLHNQGIAEIEALRLDTLHFDLIVMPAYFTQLRSQDGHLITIDEVPYSGIRLEQITFYQEGFRLDGYSDQPESDEIAREAKVIAFYYHEGHLIKTDDLSRLGAEIASIPLGQAFIPKLWLKGIESIPSLSTELIEYGRSLQKSNQSTTNIVLTALYGNTKMQKHATRMASTFSRLFQHQLRRSGFMILDEFQLPIIMDITHIAVKDNGESLLLKTHHGLYRFHPATKAVALIHPEDPLQSQRQKWIKL</sequence>
<keyword evidence="3" id="KW-1185">Reference proteome</keyword>
<feature type="transmembrane region" description="Helical" evidence="1">
    <location>
        <begin position="12"/>
        <end position="31"/>
    </location>
</feature>
<keyword evidence="1" id="KW-0472">Membrane</keyword>
<dbReference type="AlphaFoldDB" id="A0A968GA33"/>
<comment type="caution">
    <text evidence="2">The sequence shown here is derived from an EMBL/GenBank/DDBJ whole genome shotgun (WGS) entry which is preliminary data.</text>
</comment>
<dbReference type="RefSeq" id="WP_167701010.1">
    <property type="nucleotide sequence ID" value="NZ_CP118176.1"/>
</dbReference>
<proteinExistence type="predicted"/>
<keyword evidence="1" id="KW-1133">Transmembrane helix</keyword>
<dbReference type="EMBL" id="JAATLJ010000003">
    <property type="protein sequence ID" value="NIZ41388.1"/>
    <property type="molecule type" value="Genomic_DNA"/>
</dbReference>
<reference evidence="2 3" key="1">
    <citation type="submission" date="2020-03" db="EMBL/GenBank/DDBJ databases">
        <title>Spirochaetal bacteria isolated from arthropods constitute a novel genus Entomospira genus novum within the order Spirochaetales.</title>
        <authorList>
            <person name="Grana-Miraglia L."/>
            <person name="Sikutova S."/>
            <person name="Fingerle V."/>
            <person name="Sing A."/>
            <person name="Castillo-Ramirez S."/>
            <person name="Margos G."/>
            <person name="Rudolf I."/>
        </authorList>
    </citation>
    <scope>NUCLEOTIDE SEQUENCE [LARGE SCALE GENOMIC DNA]</scope>
    <source>
        <strain evidence="2 3">BR193</strain>
    </source>
</reference>
<accession>A0A968GA33</accession>
<gene>
    <name evidence="2" type="ORF">HCT14_07700</name>
</gene>
<dbReference type="Proteomes" id="UP000711995">
    <property type="component" value="Unassembled WGS sequence"/>
</dbReference>